<keyword evidence="3" id="KW-1185">Reference proteome</keyword>
<accession>A0A4R4SW03</accession>
<evidence type="ECO:0000313" key="3">
    <source>
        <dbReference type="Proteomes" id="UP000295345"/>
    </source>
</evidence>
<comment type="caution">
    <text evidence="2">The sequence shown here is derived from an EMBL/GenBank/DDBJ whole genome shotgun (WGS) entry which is preliminary data.</text>
</comment>
<dbReference type="PROSITE" id="PS51257">
    <property type="entry name" value="PROKAR_LIPOPROTEIN"/>
    <property type="match status" value="1"/>
</dbReference>
<feature type="transmembrane region" description="Helical" evidence="1">
    <location>
        <begin position="87"/>
        <end position="107"/>
    </location>
</feature>
<dbReference type="RefSeq" id="WP_132821183.1">
    <property type="nucleotide sequence ID" value="NZ_SMKI01000434.1"/>
</dbReference>
<organism evidence="2 3">
    <name type="scientific">Streptomyces hainanensis</name>
    <dbReference type="NCBI Taxonomy" id="402648"/>
    <lineage>
        <taxon>Bacteria</taxon>
        <taxon>Bacillati</taxon>
        <taxon>Actinomycetota</taxon>
        <taxon>Actinomycetes</taxon>
        <taxon>Kitasatosporales</taxon>
        <taxon>Streptomycetaceae</taxon>
        <taxon>Streptomyces</taxon>
    </lineage>
</organism>
<gene>
    <name evidence="2" type="ORF">E1283_29230</name>
</gene>
<reference evidence="2 3" key="1">
    <citation type="submission" date="2019-03" db="EMBL/GenBank/DDBJ databases">
        <title>Draft genome sequences of novel Actinobacteria.</title>
        <authorList>
            <person name="Sahin N."/>
            <person name="Ay H."/>
            <person name="Saygin H."/>
        </authorList>
    </citation>
    <scope>NUCLEOTIDE SEQUENCE [LARGE SCALE GENOMIC DNA]</scope>
    <source>
        <strain evidence="2 3">DSM 41900</strain>
    </source>
</reference>
<keyword evidence="1" id="KW-0472">Membrane</keyword>
<dbReference type="Proteomes" id="UP000295345">
    <property type="component" value="Unassembled WGS sequence"/>
</dbReference>
<evidence type="ECO:0000313" key="2">
    <source>
        <dbReference type="EMBL" id="TDC67024.1"/>
    </source>
</evidence>
<dbReference type="EMBL" id="SMKI01000434">
    <property type="protein sequence ID" value="TDC67024.1"/>
    <property type="molecule type" value="Genomic_DNA"/>
</dbReference>
<keyword evidence="1" id="KW-1133">Transmembrane helix</keyword>
<evidence type="ECO:0000256" key="1">
    <source>
        <dbReference type="SAM" id="Phobius"/>
    </source>
</evidence>
<dbReference type="AlphaFoldDB" id="A0A4R4SW03"/>
<feature type="transmembrane region" description="Helical" evidence="1">
    <location>
        <begin position="197"/>
        <end position="217"/>
    </location>
</feature>
<dbReference type="OrthoDB" id="4338633at2"/>
<feature type="transmembrane region" description="Helical" evidence="1">
    <location>
        <begin position="7"/>
        <end position="28"/>
    </location>
</feature>
<keyword evidence="1" id="KW-0812">Transmembrane</keyword>
<sequence>MRVPARFCLSFGPVALGAVAWLACWTVVGMPYVLVRLPEGGWWTFLAVLLFLALFLLLALAAAWLLVQVLDWRRRAVPSRSTRVAGAVLGGVTLAATAVAWTTSAVVGHQLYHERYGQRVDAIITEAEPILNNNRNRTGTRYHLVDHHTERDLGWMDRGPGERADAGERIEVSLDPRGRVSPVAVDRLGWTTVPKGVLAGCFGAVALAAAVVVATGARDAAHWSRG</sequence>
<name>A0A4R4SW03_9ACTN</name>
<feature type="transmembrane region" description="Helical" evidence="1">
    <location>
        <begin position="40"/>
        <end position="67"/>
    </location>
</feature>
<evidence type="ECO:0008006" key="4">
    <source>
        <dbReference type="Google" id="ProtNLM"/>
    </source>
</evidence>
<protein>
    <recommendedName>
        <fullName evidence="4">DUF3592 domain-containing protein</fullName>
    </recommendedName>
</protein>
<proteinExistence type="predicted"/>